<dbReference type="InterPro" id="IPR000847">
    <property type="entry name" value="LysR_HTH_N"/>
</dbReference>
<evidence type="ECO:0000256" key="2">
    <source>
        <dbReference type="ARBA" id="ARBA00023015"/>
    </source>
</evidence>
<dbReference type="CDD" id="cd08472">
    <property type="entry name" value="PBP2_CrgA_like_3"/>
    <property type="match status" value="1"/>
</dbReference>
<dbReference type="Pfam" id="PF00126">
    <property type="entry name" value="HTH_1"/>
    <property type="match status" value="1"/>
</dbReference>
<gene>
    <name evidence="6" type="ORF">NX778_15375</name>
</gene>
<dbReference type="InterPro" id="IPR036388">
    <property type="entry name" value="WH-like_DNA-bd_sf"/>
</dbReference>
<dbReference type="Proteomes" id="UP001204621">
    <property type="component" value="Unassembled WGS sequence"/>
</dbReference>
<dbReference type="InterPro" id="IPR036390">
    <property type="entry name" value="WH_DNA-bd_sf"/>
</dbReference>
<feature type="domain" description="HTH lysR-type" evidence="5">
    <location>
        <begin position="1"/>
        <end position="59"/>
    </location>
</feature>
<dbReference type="RefSeq" id="WP_258812640.1">
    <property type="nucleotide sequence ID" value="NZ_JANUGU010000005.1"/>
</dbReference>
<evidence type="ECO:0000256" key="4">
    <source>
        <dbReference type="ARBA" id="ARBA00023163"/>
    </source>
</evidence>
<dbReference type="Pfam" id="PF03466">
    <property type="entry name" value="LysR_substrate"/>
    <property type="match status" value="1"/>
</dbReference>
<dbReference type="InterPro" id="IPR005119">
    <property type="entry name" value="LysR_subst-bd"/>
</dbReference>
<sequence length="302" mass="33325">MDRLRAMTVFARVVEARSFSKAAETLNLPRSAVTATVQRLESHLHTKLLQRTTRRVSPTPEGEEYYRRCVEIMAAVDSADETLRELGTQQPRGLLRVDMPGALARNVVLPRLGEFRQAYPKIELMVSITNRVADLAQEGIDCALRVGQLQDSTLVGRRIGEMRFVTCAAPDYLARRGTPRGIADLADHDLVVYFSGRTGRPLDWDFVVGKEVVKIDAKGTVGVNDADANVLCGLAGCGLVQAGAYQVRDHLAQGRLVEVLAQWRPTPMPVSLMYRDSRLGAPKVRAFAEWVAGLFAADPDLR</sequence>
<dbReference type="EMBL" id="JANUGU010000005">
    <property type="protein sequence ID" value="MCS0659450.1"/>
    <property type="molecule type" value="Genomic_DNA"/>
</dbReference>
<keyword evidence="2" id="KW-0805">Transcription regulation</keyword>
<evidence type="ECO:0000313" key="6">
    <source>
        <dbReference type="EMBL" id="MCS0659450.1"/>
    </source>
</evidence>
<keyword evidence="3" id="KW-0238">DNA-binding</keyword>
<dbReference type="SUPFAM" id="SSF46785">
    <property type="entry name" value="Winged helix' DNA-binding domain"/>
    <property type="match status" value="1"/>
</dbReference>
<keyword evidence="4" id="KW-0804">Transcription</keyword>
<name>A0ABT2D204_9BURK</name>
<reference evidence="6 7" key="1">
    <citation type="submission" date="2022-08" db="EMBL/GenBank/DDBJ databases">
        <title>Reclassification of Massilia species as members of the genera Telluria, Duganella, Pseudoduganella, Mokoshia gen. nov. and Zemynaea gen. nov. using orthogonal and non-orthogonal genome-based approaches.</title>
        <authorList>
            <person name="Bowman J.P."/>
        </authorList>
    </citation>
    <scope>NUCLEOTIDE SEQUENCE [LARGE SCALE GENOMIC DNA]</scope>
    <source>
        <strain evidence="6 7">JCM 31606</strain>
    </source>
</reference>
<proteinExistence type="inferred from homology"/>
<keyword evidence="7" id="KW-1185">Reference proteome</keyword>
<evidence type="ECO:0000256" key="1">
    <source>
        <dbReference type="ARBA" id="ARBA00009437"/>
    </source>
</evidence>
<accession>A0ABT2D204</accession>
<protein>
    <submittedName>
        <fullName evidence="6">LysR family transcriptional regulator</fullName>
    </submittedName>
</protein>
<evidence type="ECO:0000256" key="3">
    <source>
        <dbReference type="ARBA" id="ARBA00023125"/>
    </source>
</evidence>
<dbReference type="SUPFAM" id="SSF53850">
    <property type="entry name" value="Periplasmic binding protein-like II"/>
    <property type="match status" value="1"/>
</dbReference>
<comment type="similarity">
    <text evidence="1">Belongs to the LysR transcriptional regulatory family.</text>
</comment>
<comment type="caution">
    <text evidence="6">The sequence shown here is derived from an EMBL/GenBank/DDBJ whole genome shotgun (WGS) entry which is preliminary data.</text>
</comment>
<organism evidence="6 7">
    <name type="scientific">Massilia terrae</name>
    <dbReference type="NCBI Taxonomy" id="1811224"/>
    <lineage>
        <taxon>Bacteria</taxon>
        <taxon>Pseudomonadati</taxon>
        <taxon>Pseudomonadota</taxon>
        <taxon>Betaproteobacteria</taxon>
        <taxon>Burkholderiales</taxon>
        <taxon>Oxalobacteraceae</taxon>
        <taxon>Telluria group</taxon>
        <taxon>Massilia</taxon>
    </lineage>
</organism>
<dbReference type="PANTHER" id="PTHR30537">
    <property type="entry name" value="HTH-TYPE TRANSCRIPTIONAL REGULATOR"/>
    <property type="match status" value="1"/>
</dbReference>
<evidence type="ECO:0000313" key="7">
    <source>
        <dbReference type="Proteomes" id="UP001204621"/>
    </source>
</evidence>
<dbReference type="PANTHER" id="PTHR30537:SF72">
    <property type="entry name" value="LYSR FAMILY TRANSCRIPTIONAL REGULATOR"/>
    <property type="match status" value="1"/>
</dbReference>
<dbReference type="InterPro" id="IPR058163">
    <property type="entry name" value="LysR-type_TF_proteobact-type"/>
</dbReference>
<dbReference type="Gene3D" id="1.10.10.10">
    <property type="entry name" value="Winged helix-like DNA-binding domain superfamily/Winged helix DNA-binding domain"/>
    <property type="match status" value="1"/>
</dbReference>
<dbReference type="PROSITE" id="PS50931">
    <property type="entry name" value="HTH_LYSR"/>
    <property type="match status" value="1"/>
</dbReference>
<dbReference type="Gene3D" id="3.40.190.290">
    <property type="match status" value="1"/>
</dbReference>
<evidence type="ECO:0000259" key="5">
    <source>
        <dbReference type="PROSITE" id="PS50931"/>
    </source>
</evidence>